<dbReference type="GO" id="GO:0022627">
    <property type="term" value="C:cytosolic small ribosomal subunit"/>
    <property type="evidence" value="ECO:0007669"/>
    <property type="project" value="TreeGrafter"/>
</dbReference>
<dbReference type="Proteomes" id="UP000199516">
    <property type="component" value="Unassembled WGS sequence"/>
</dbReference>
<comment type="function">
    <text evidence="6">Required for dimerization of active 70S ribosomes into 100S ribosomes in stationary phase; 100S ribosomes are translationally inactive and sometimes present during exponential growth.</text>
</comment>
<evidence type="ECO:0000256" key="6">
    <source>
        <dbReference type="HAMAP-Rule" id="MF_00839"/>
    </source>
</evidence>
<dbReference type="STRING" id="930128.SAMN05192532_10653"/>
<evidence type="ECO:0000256" key="3">
    <source>
        <dbReference type="ARBA" id="ARBA00038434"/>
    </source>
</evidence>
<dbReference type="InterPro" id="IPR032528">
    <property type="entry name" value="Ribosom_S30AE_C"/>
</dbReference>
<feature type="domain" description="Sigma 54 modulation/S30EA ribosomal protein C-terminal" evidence="8">
    <location>
        <begin position="138"/>
        <end position="190"/>
    </location>
</feature>
<keyword evidence="9" id="KW-0689">Ribosomal protein</keyword>
<dbReference type="InterPro" id="IPR050574">
    <property type="entry name" value="HPF/YfiA_ribosome-assoc"/>
</dbReference>
<dbReference type="InterPro" id="IPR003489">
    <property type="entry name" value="RHF/RaiA"/>
</dbReference>
<dbReference type="PANTHER" id="PTHR33231:SF1">
    <property type="entry name" value="30S RIBOSOMAL PROTEIN"/>
    <property type="match status" value="1"/>
</dbReference>
<dbReference type="PANTHER" id="PTHR33231">
    <property type="entry name" value="30S RIBOSOMAL PROTEIN"/>
    <property type="match status" value="1"/>
</dbReference>
<keyword evidence="7" id="KW-0175">Coiled coil</keyword>
<sequence length="194" mass="22607">MEYNIRGENLEVTPALKNYVEKKVGKLERYFDTTPVADVHVKMQVQNTEHIIEVTIPMPQLLLRAEEVHPDMYAAIDLVVEKLERQIRKHKTKVNRKFRQEGSVRYMFKDNIEDLNDEIVNGAPTNAEFPESEIDDYSIVRTKRFNLKPMDAEEAILQMDMLGHTFFVFSNAVSGDTNVVYRRKDGRYGLIEPE</sequence>
<dbReference type="InterPro" id="IPR038416">
    <property type="entry name" value="Ribosom_S30AE_C_sf"/>
</dbReference>
<evidence type="ECO:0000313" key="10">
    <source>
        <dbReference type="Proteomes" id="UP000199516"/>
    </source>
</evidence>
<proteinExistence type="inferred from homology"/>
<feature type="coiled-coil region" evidence="7">
    <location>
        <begin position="73"/>
        <end position="100"/>
    </location>
</feature>
<comment type="similarity">
    <text evidence="3">Belongs to the HPF/YfiA ribosome-associated protein family. Short HPF subfamily.</text>
</comment>
<evidence type="ECO:0000256" key="5">
    <source>
        <dbReference type="ARBA" id="ARBA00041148"/>
    </source>
</evidence>
<dbReference type="Gene3D" id="3.30.505.50">
    <property type="entry name" value="Sigma 54 modulation/S30EA ribosomal protein, C-terminal domain"/>
    <property type="match status" value="1"/>
</dbReference>
<name>A0A1I2EJX2_9BACI</name>
<dbReference type="Pfam" id="PF02482">
    <property type="entry name" value="Ribosomal_S30AE"/>
    <property type="match status" value="1"/>
</dbReference>
<dbReference type="InterPro" id="IPR036567">
    <property type="entry name" value="RHF-like"/>
</dbReference>
<evidence type="ECO:0000259" key="8">
    <source>
        <dbReference type="Pfam" id="PF16321"/>
    </source>
</evidence>
<dbReference type="OrthoDB" id="9794975at2"/>
<protein>
    <recommendedName>
        <fullName evidence="5 6">Ribosome hibernation promoting factor</fullName>
        <shortName evidence="6">HPF</shortName>
    </recommendedName>
</protein>
<evidence type="ECO:0000256" key="1">
    <source>
        <dbReference type="ARBA" id="ARBA00022490"/>
    </source>
</evidence>
<dbReference type="GO" id="GO:0045900">
    <property type="term" value="P:negative regulation of translational elongation"/>
    <property type="evidence" value="ECO:0007669"/>
    <property type="project" value="TreeGrafter"/>
</dbReference>
<evidence type="ECO:0000256" key="4">
    <source>
        <dbReference type="ARBA" id="ARBA00038695"/>
    </source>
</evidence>
<evidence type="ECO:0000256" key="7">
    <source>
        <dbReference type="SAM" id="Coils"/>
    </source>
</evidence>
<dbReference type="EMBL" id="FONT01000006">
    <property type="protein sequence ID" value="SFE92983.1"/>
    <property type="molecule type" value="Genomic_DNA"/>
</dbReference>
<organism evidence="9 10">
    <name type="scientific">Alteribacillus iranensis</name>
    <dbReference type="NCBI Taxonomy" id="930128"/>
    <lineage>
        <taxon>Bacteria</taxon>
        <taxon>Bacillati</taxon>
        <taxon>Bacillota</taxon>
        <taxon>Bacilli</taxon>
        <taxon>Bacillales</taxon>
        <taxon>Bacillaceae</taxon>
        <taxon>Alteribacillus</taxon>
    </lineage>
</organism>
<reference evidence="9 10" key="1">
    <citation type="submission" date="2016-10" db="EMBL/GenBank/DDBJ databases">
        <authorList>
            <person name="de Groot N.N."/>
        </authorList>
    </citation>
    <scope>NUCLEOTIDE SEQUENCE [LARGE SCALE GENOMIC DNA]</scope>
    <source>
        <strain evidence="9 10">DSM 23995</strain>
    </source>
</reference>
<gene>
    <name evidence="6" type="primary">hpf</name>
    <name evidence="9" type="ORF">SAMN05192532_10653</name>
</gene>
<dbReference type="GO" id="GO:0043024">
    <property type="term" value="F:ribosomal small subunit binding"/>
    <property type="evidence" value="ECO:0007669"/>
    <property type="project" value="TreeGrafter"/>
</dbReference>
<keyword evidence="2 6" id="KW-0810">Translation regulation</keyword>
<dbReference type="AlphaFoldDB" id="A0A1I2EJX2"/>
<dbReference type="SUPFAM" id="SSF69754">
    <property type="entry name" value="Ribosome binding protein Y (YfiA homologue)"/>
    <property type="match status" value="1"/>
</dbReference>
<comment type="subcellular location">
    <subcellularLocation>
        <location evidence="6">Cytoplasm</location>
    </subcellularLocation>
</comment>
<evidence type="ECO:0000256" key="2">
    <source>
        <dbReference type="ARBA" id="ARBA00022845"/>
    </source>
</evidence>
<dbReference type="Gene3D" id="3.30.160.100">
    <property type="entry name" value="Ribosome hibernation promotion factor-like"/>
    <property type="match status" value="1"/>
</dbReference>
<dbReference type="FunFam" id="3.30.505.50:FF:000001">
    <property type="entry name" value="Ribosome hibernation promoting factor"/>
    <property type="match status" value="1"/>
</dbReference>
<comment type="subunit">
    <text evidence="6">Interacts with 100S ribosomes.</text>
</comment>
<comment type="similarity">
    <text evidence="6">Belongs to the HPF/YfiA ribosome-associated protein family. Long HPF subfamily.</text>
</comment>
<dbReference type="CDD" id="cd00552">
    <property type="entry name" value="RaiA"/>
    <property type="match status" value="1"/>
</dbReference>
<keyword evidence="10" id="KW-1185">Reference proteome</keyword>
<dbReference type="FunFam" id="3.30.160.100:FF:000001">
    <property type="entry name" value="Ribosome hibernation promoting factor"/>
    <property type="match status" value="1"/>
</dbReference>
<dbReference type="RefSeq" id="WP_091662669.1">
    <property type="nucleotide sequence ID" value="NZ_FONT01000006.1"/>
</dbReference>
<keyword evidence="1 6" id="KW-0963">Cytoplasm</keyword>
<comment type="subunit">
    <text evidence="4">Associates exclusively with 100S ribosomes, which are dimers of 70S ribosomes.</text>
</comment>
<evidence type="ECO:0000313" key="9">
    <source>
        <dbReference type="EMBL" id="SFE92983.1"/>
    </source>
</evidence>
<dbReference type="NCBIfam" id="TIGR00741">
    <property type="entry name" value="yfiA"/>
    <property type="match status" value="1"/>
</dbReference>
<dbReference type="Pfam" id="PF16321">
    <property type="entry name" value="Ribosom_S30AE_C"/>
    <property type="match status" value="1"/>
</dbReference>
<keyword evidence="9" id="KW-0687">Ribonucleoprotein</keyword>
<dbReference type="InterPro" id="IPR034694">
    <property type="entry name" value="HPF_long/plastid"/>
</dbReference>
<accession>A0A1I2EJX2</accession>
<dbReference type="HAMAP" id="MF_00839">
    <property type="entry name" value="HPF"/>
    <property type="match status" value="1"/>
</dbReference>